<dbReference type="UniPathway" id="UPA00109">
    <property type="reaction ID" value="UER00180"/>
</dbReference>
<evidence type="ECO:0000256" key="11">
    <source>
        <dbReference type="ARBA" id="ARBA00022777"/>
    </source>
</evidence>
<dbReference type="InterPro" id="IPR001312">
    <property type="entry name" value="Hexokinase"/>
</dbReference>
<keyword evidence="13" id="KW-0496">Mitochondrion</keyword>
<dbReference type="Pfam" id="PF03727">
    <property type="entry name" value="Hexokinase_2"/>
    <property type="match status" value="2"/>
</dbReference>
<evidence type="ECO:0000256" key="18">
    <source>
        <dbReference type="ARBA" id="ARBA00057794"/>
    </source>
</evidence>
<evidence type="ECO:0000256" key="19">
    <source>
        <dbReference type="ARBA" id="ARBA00071677"/>
    </source>
</evidence>
<comment type="similarity">
    <text evidence="5">Belongs to the hexokinase family.</text>
</comment>
<comment type="catalytic activity">
    <reaction evidence="17">
        <text>D-glucose + ATP = D-glucose 6-phosphate + ADP + H(+)</text>
        <dbReference type="Rhea" id="RHEA:17825"/>
        <dbReference type="ChEBI" id="CHEBI:4167"/>
        <dbReference type="ChEBI" id="CHEBI:15378"/>
        <dbReference type="ChEBI" id="CHEBI:30616"/>
        <dbReference type="ChEBI" id="CHEBI:61548"/>
        <dbReference type="ChEBI" id="CHEBI:456216"/>
        <dbReference type="EC" id="2.7.1.1"/>
    </reaction>
    <physiologicalReaction direction="left-to-right" evidence="17">
        <dbReference type="Rhea" id="RHEA:17826"/>
    </physiologicalReaction>
</comment>
<dbReference type="Gene3D" id="3.30.420.40">
    <property type="match status" value="2"/>
</dbReference>
<evidence type="ECO:0000256" key="3">
    <source>
        <dbReference type="ARBA" id="ARBA00004888"/>
    </source>
</evidence>
<evidence type="ECO:0000256" key="1">
    <source>
        <dbReference type="ARBA" id="ARBA00004318"/>
    </source>
</evidence>
<dbReference type="PROSITE" id="PS51748">
    <property type="entry name" value="HEXOKINASE_2"/>
    <property type="match status" value="2"/>
</dbReference>
<evidence type="ECO:0000256" key="15">
    <source>
        <dbReference type="ARBA" id="ARBA00023152"/>
    </source>
</evidence>
<dbReference type="GO" id="GO:0031966">
    <property type="term" value="C:mitochondrial membrane"/>
    <property type="evidence" value="ECO:0007669"/>
    <property type="project" value="UniProtKB-SubCell"/>
</dbReference>
<feature type="domain" description="Hexokinase C-terminal" evidence="24">
    <location>
        <begin position="676"/>
        <end position="941"/>
    </location>
</feature>
<feature type="domain" description="Hexokinase N-terminal" evidence="23">
    <location>
        <begin position="22"/>
        <end position="222"/>
    </location>
</feature>
<comment type="pathway">
    <text evidence="4">Carbohydrate metabolism; hexose metabolism.</text>
</comment>
<dbReference type="Proteomes" id="UP000472276">
    <property type="component" value="Unassembled WGS sequence"/>
</dbReference>
<dbReference type="PANTHER" id="PTHR19443:SF28">
    <property type="entry name" value="HEXOKINASE HKDC1"/>
    <property type="match status" value="1"/>
</dbReference>
<comment type="pathway">
    <text evidence="3">Carbohydrate degradation; glycolysis; D-glyceraldehyde 3-phosphate and glycerone phosphate from D-glucose: step 1/4.</text>
</comment>
<dbReference type="FunFam" id="3.40.367.20:FF:000020">
    <property type="entry name" value="Hexokinase-1"/>
    <property type="match status" value="1"/>
</dbReference>
<reference evidence="25" key="1">
    <citation type="submission" date="2025-08" db="UniProtKB">
        <authorList>
            <consortium name="Ensembl"/>
        </authorList>
    </citation>
    <scope>IDENTIFICATION</scope>
</reference>
<evidence type="ECO:0000259" key="23">
    <source>
        <dbReference type="Pfam" id="PF00349"/>
    </source>
</evidence>
<dbReference type="GO" id="GO:0006006">
    <property type="term" value="P:glucose metabolic process"/>
    <property type="evidence" value="ECO:0007669"/>
    <property type="project" value="TreeGrafter"/>
</dbReference>
<evidence type="ECO:0000313" key="25">
    <source>
        <dbReference type="Ensembl" id="ENSOABP00000014834.2"/>
    </source>
</evidence>
<name>A0A668SJU9_OREAU</name>
<comment type="function">
    <text evidence="18">Catalyzes the phosphorylation of hexose, such as D-glucose and D-fructose, to hexose 6-phosphate (D-glucose 6-phosphate and D-fructose 6-phosphate, respectively). Mediates the initial step of glycolysis by catalyzing phosphorylation of D-glucose to D-glucose 6-phosphate.</text>
</comment>
<evidence type="ECO:0000256" key="5">
    <source>
        <dbReference type="ARBA" id="ARBA00009225"/>
    </source>
</evidence>
<evidence type="ECO:0000256" key="12">
    <source>
        <dbReference type="ARBA" id="ARBA00022840"/>
    </source>
</evidence>
<feature type="domain" description="Hexokinase C-terminal" evidence="24">
    <location>
        <begin position="230"/>
        <end position="463"/>
    </location>
</feature>
<dbReference type="Ensembl" id="ENSOABT00000015305.2">
    <property type="protein sequence ID" value="ENSOABP00000014834.2"/>
    <property type="gene ID" value="ENSOABG00000006567.2"/>
</dbReference>
<evidence type="ECO:0000313" key="26">
    <source>
        <dbReference type="Proteomes" id="UP000472276"/>
    </source>
</evidence>
<comment type="subcellular location">
    <subcellularLocation>
        <location evidence="2">Cytoplasm</location>
    </subcellularLocation>
    <subcellularLocation>
        <location evidence="1">Mitochondrion membrane</location>
        <topology evidence="1">Peripheral membrane protein</topology>
    </subcellularLocation>
</comment>
<evidence type="ECO:0000256" key="8">
    <source>
        <dbReference type="ARBA" id="ARBA00022679"/>
    </source>
</evidence>
<keyword evidence="8" id="KW-0808">Transferase</keyword>
<evidence type="ECO:0000256" key="17">
    <source>
        <dbReference type="ARBA" id="ARBA00048160"/>
    </source>
</evidence>
<gene>
    <name evidence="25" type="primary">HKDC1</name>
</gene>
<protein>
    <recommendedName>
        <fullName evidence="19">Hexokinase-3</fullName>
        <ecNumber evidence="6">2.7.1.1</ecNumber>
    </recommendedName>
    <alternativeName>
        <fullName evidence="21">Hexokinase type III</fullName>
    </alternativeName>
    <alternativeName>
        <fullName evidence="20">Hexokinase-C</fullName>
    </alternativeName>
</protein>
<dbReference type="GO" id="GO:0006096">
    <property type="term" value="P:glycolytic process"/>
    <property type="evidence" value="ECO:0007669"/>
    <property type="project" value="UniProtKB-UniPathway"/>
</dbReference>
<feature type="domain" description="Hexokinase N-terminal" evidence="23">
    <location>
        <begin position="474"/>
        <end position="669"/>
    </location>
</feature>
<evidence type="ECO:0000256" key="10">
    <source>
        <dbReference type="ARBA" id="ARBA00022741"/>
    </source>
</evidence>
<dbReference type="GO" id="GO:0004340">
    <property type="term" value="F:glucokinase activity"/>
    <property type="evidence" value="ECO:0007669"/>
    <property type="project" value="TreeGrafter"/>
</dbReference>
<evidence type="ECO:0000256" key="9">
    <source>
        <dbReference type="ARBA" id="ARBA00022737"/>
    </source>
</evidence>
<dbReference type="FunFam" id="3.30.420.40:FF:000015">
    <property type="entry name" value="Hexokinase 1"/>
    <property type="match status" value="1"/>
</dbReference>
<dbReference type="InterPro" id="IPR043129">
    <property type="entry name" value="ATPase_NBD"/>
</dbReference>
<evidence type="ECO:0000256" key="16">
    <source>
        <dbReference type="ARBA" id="ARBA00044613"/>
    </source>
</evidence>
<dbReference type="EC" id="2.7.1.1" evidence="6"/>
<keyword evidence="26" id="KW-1185">Reference proteome</keyword>
<proteinExistence type="inferred from homology"/>
<dbReference type="InterPro" id="IPR022673">
    <property type="entry name" value="Hexokinase_C"/>
</dbReference>
<keyword evidence="10" id="KW-0547">Nucleotide-binding</keyword>
<keyword evidence="14" id="KW-0472">Membrane</keyword>
<feature type="compositionally biased region" description="Basic and acidic residues" evidence="22">
    <location>
        <begin position="715"/>
        <end position="733"/>
    </location>
</feature>
<dbReference type="PANTHER" id="PTHR19443">
    <property type="entry name" value="HEXOKINASE"/>
    <property type="match status" value="1"/>
</dbReference>
<evidence type="ECO:0000256" key="20">
    <source>
        <dbReference type="ARBA" id="ARBA00076203"/>
    </source>
</evidence>
<accession>A0A668SJU9</accession>
<dbReference type="FunFam" id="3.40.367.20:FF:000001">
    <property type="entry name" value="Hexokinase 1"/>
    <property type="match status" value="1"/>
</dbReference>
<dbReference type="UniPathway" id="UPA00242"/>
<comment type="catalytic activity">
    <reaction evidence="16">
        <text>a D-hexose + ATP = a D-hexose 6-phosphate + ADP + H(+)</text>
        <dbReference type="Rhea" id="RHEA:22740"/>
        <dbReference type="ChEBI" id="CHEBI:4194"/>
        <dbReference type="ChEBI" id="CHEBI:15378"/>
        <dbReference type="ChEBI" id="CHEBI:30616"/>
        <dbReference type="ChEBI" id="CHEBI:229467"/>
        <dbReference type="ChEBI" id="CHEBI:456216"/>
        <dbReference type="EC" id="2.7.1.1"/>
    </reaction>
    <physiologicalReaction direction="left-to-right" evidence="16">
        <dbReference type="Rhea" id="RHEA:22741"/>
    </physiologicalReaction>
</comment>
<dbReference type="PRINTS" id="PR00475">
    <property type="entry name" value="HEXOKINASE"/>
</dbReference>
<feature type="region of interest" description="Disordered" evidence="22">
    <location>
        <begin position="699"/>
        <end position="734"/>
    </location>
</feature>
<evidence type="ECO:0000256" key="7">
    <source>
        <dbReference type="ARBA" id="ARBA00022490"/>
    </source>
</evidence>
<evidence type="ECO:0000256" key="2">
    <source>
        <dbReference type="ARBA" id="ARBA00004496"/>
    </source>
</evidence>
<dbReference type="AlphaFoldDB" id="A0A668SJU9"/>
<evidence type="ECO:0000259" key="24">
    <source>
        <dbReference type="Pfam" id="PF03727"/>
    </source>
</evidence>
<evidence type="ECO:0000256" key="14">
    <source>
        <dbReference type="ARBA" id="ARBA00023136"/>
    </source>
</evidence>
<evidence type="ECO:0000256" key="4">
    <source>
        <dbReference type="ARBA" id="ARBA00005028"/>
    </source>
</evidence>
<dbReference type="GO" id="GO:0005524">
    <property type="term" value="F:ATP binding"/>
    <property type="evidence" value="ECO:0007669"/>
    <property type="project" value="UniProtKB-KW"/>
</dbReference>
<dbReference type="GO" id="GO:0005829">
    <property type="term" value="C:cytosol"/>
    <property type="evidence" value="ECO:0007669"/>
    <property type="project" value="TreeGrafter"/>
</dbReference>
<dbReference type="OMA" id="DHVSECL"/>
<sequence>MLAVHLISFFFSKLQEDPTKKVDRFLHAMRLHDDQLIDISARFQAEMKKGLSAESSAAAAVKMLPTHVRSTPDGSEKGQFLALDLGGSKFKVLQVKVREGMGVRKGGVEMEEKIYPISKELLNGRAPELFDHVSKSLKDFLHVKNISLEKKHPLAFTFSFPCEQTRLDKGLLLSWSKNCRARGLQGKDVVQALREAIDRTGGMDIEVLAMVNDTVATMMTCGFDDQYCDVGLIIGTGTNVCYMEELRHVDLVEGDEGRMCVNTEWGGFGDDGALNDYITEFDQDVDATSINPGKQIFEKMVSGMYLGELVRLVVLKMTKLGQLFDGLVSDALMTKGKITTAHVAAMEEYKNGLKNTRDILVELGLNPSQDDCIAVQHVSTIVSFRSSNLVAAGLAAILTRIKQNRHLRALRITVGVDGTVYKTHPQYPKRLHKVVRRLLPECQVRFVLSDSGSSKGAALVTAVAQRLASRKRQVDETLAPFKLSQEQLQLVKATMRAGLEAGLKNKGPSAVKMLPSYVYHTPDGTEHGKYLALDLGGTNFRAMLVKFKKGLQNNTRLYHKIYTVPLEIMQGTGEELFDHLAQYVSDFLDYMGMKKAHLPAGFTFSFPCEQTAIDTGILVSWTKGFKATDCEGHDVVNLLREAIKRRNEYDLDIVAVVNDTVGTMMSCAYEDPQCEVGLIAGTGSNACYMEELKNIEKIRQKKQKTEGDEETPEAVEDKQDDGSKGDKKAETSETSRMCINTEWGGLGDDGSLDDIITPFDAEVDHNSVNPGKQRFEKLTSGMYLGEIVREVLLDLTRGGLLFRGRVTETLKTPGIFQTKYLSQIESDRLALLQVRSILQHLGLDSTCDDSIIVKEVCGAVSRRAAELCGAGMAAVVDKIRENRGLDHLNVTVGVDGALYKLHPHFSGILQETTRVLAPQCNVTFLPSEEGSGKGAALITAVARQK</sequence>
<keyword evidence="9" id="KW-0677">Repeat</keyword>
<dbReference type="GO" id="GO:0001678">
    <property type="term" value="P:intracellular glucose homeostasis"/>
    <property type="evidence" value="ECO:0007669"/>
    <property type="project" value="InterPro"/>
</dbReference>
<keyword evidence="7" id="KW-0963">Cytoplasm</keyword>
<keyword evidence="12" id="KW-0067">ATP-binding</keyword>
<keyword evidence="11" id="KW-0418">Kinase</keyword>
<evidence type="ECO:0000256" key="22">
    <source>
        <dbReference type="SAM" id="MobiDB-lite"/>
    </source>
</evidence>
<dbReference type="FunFam" id="3.30.420.40:FF:000123">
    <property type="entry name" value="Hexokinase 3"/>
    <property type="match status" value="1"/>
</dbReference>
<dbReference type="Pfam" id="PF00349">
    <property type="entry name" value="Hexokinase_1"/>
    <property type="match status" value="2"/>
</dbReference>
<evidence type="ECO:0000256" key="21">
    <source>
        <dbReference type="ARBA" id="ARBA00083839"/>
    </source>
</evidence>
<organism evidence="25 26">
    <name type="scientific">Oreochromis aureus</name>
    <name type="common">Israeli tilapia</name>
    <name type="synonym">Chromis aureus</name>
    <dbReference type="NCBI Taxonomy" id="47969"/>
    <lineage>
        <taxon>Eukaryota</taxon>
        <taxon>Metazoa</taxon>
        <taxon>Chordata</taxon>
        <taxon>Craniata</taxon>
        <taxon>Vertebrata</taxon>
        <taxon>Euteleostomi</taxon>
        <taxon>Actinopterygii</taxon>
        <taxon>Neopterygii</taxon>
        <taxon>Teleostei</taxon>
        <taxon>Neoteleostei</taxon>
        <taxon>Acanthomorphata</taxon>
        <taxon>Ovalentaria</taxon>
        <taxon>Cichlomorphae</taxon>
        <taxon>Cichliformes</taxon>
        <taxon>Cichlidae</taxon>
        <taxon>African cichlids</taxon>
        <taxon>Pseudocrenilabrinae</taxon>
        <taxon>Oreochromini</taxon>
        <taxon>Oreochromis</taxon>
    </lineage>
</organism>
<keyword evidence="15" id="KW-0324">Glycolysis</keyword>
<dbReference type="GO" id="GO:0005536">
    <property type="term" value="F:D-glucose binding"/>
    <property type="evidence" value="ECO:0007669"/>
    <property type="project" value="InterPro"/>
</dbReference>
<dbReference type="Gene3D" id="3.40.367.20">
    <property type="match status" value="2"/>
</dbReference>
<dbReference type="InterPro" id="IPR022672">
    <property type="entry name" value="Hexokinase_N"/>
</dbReference>
<evidence type="ECO:0000256" key="6">
    <source>
        <dbReference type="ARBA" id="ARBA00012324"/>
    </source>
</evidence>
<reference evidence="25" key="2">
    <citation type="submission" date="2025-09" db="UniProtKB">
        <authorList>
            <consortium name="Ensembl"/>
        </authorList>
    </citation>
    <scope>IDENTIFICATION</scope>
</reference>
<dbReference type="SUPFAM" id="SSF53067">
    <property type="entry name" value="Actin-like ATPase domain"/>
    <property type="match status" value="4"/>
</dbReference>
<dbReference type="GO" id="GO:0008865">
    <property type="term" value="F:fructokinase activity"/>
    <property type="evidence" value="ECO:0007669"/>
    <property type="project" value="TreeGrafter"/>
</dbReference>
<evidence type="ECO:0000256" key="13">
    <source>
        <dbReference type="ARBA" id="ARBA00023128"/>
    </source>
</evidence>